<dbReference type="Pfam" id="PF04299">
    <property type="entry name" value="FMN_bind_2"/>
    <property type="match status" value="1"/>
</dbReference>
<organism evidence="1 2">
    <name type="scientific">Terriglobus saanensis (strain ATCC BAA-1853 / DSM 23119 / SP1PR4)</name>
    <dbReference type="NCBI Taxonomy" id="401053"/>
    <lineage>
        <taxon>Bacteria</taxon>
        <taxon>Pseudomonadati</taxon>
        <taxon>Acidobacteriota</taxon>
        <taxon>Terriglobia</taxon>
        <taxon>Terriglobales</taxon>
        <taxon>Acidobacteriaceae</taxon>
        <taxon>Terriglobus</taxon>
    </lineage>
</organism>
<accession>E8V083</accession>
<dbReference type="eggNOG" id="COG2808">
    <property type="taxonomic scope" value="Bacteria"/>
</dbReference>
<dbReference type="Gene3D" id="2.30.110.10">
    <property type="entry name" value="Electron Transport, Fmn-binding Protein, Chain A"/>
    <property type="match status" value="1"/>
</dbReference>
<dbReference type="PIRSF" id="PIRSF010372">
    <property type="entry name" value="PaiB"/>
    <property type="match status" value="1"/>
</dbReference>
<dbReference type="EMBL" id="CP002467">
    <property type="protein sequence ID" value="ADV83301.1"/>
    <property type="molecule type" value="Genomic_DNA"/>
</dbReference>
<evidence type="ECO:0000313" key="1">
    <source>
        <dbReference type="EMBL" id="ADV83301.1"/>
    </source>
</evidence>
<sequence>MRDNPLCALVTQTSQGMIASHIPMVLHEGNSAFGVLRGHVARVNSQWQNFSASEEALGIFTGPQHYISASWYPEKKKHGNEVPTWNYVAVHVYGRLRAIEDPDWLLEHLRTLTDTHEVIAEVPWRVADAPPEFIAKLSRAIVGLELQVSRVEGKWKVSQNRNEQDATAVMDGLDSLGTPASAAMSKLVRAQRPR</sequence>
<proteinExistence type="predicted"/>
<dbReference type="AlphaFoldDB" id="E8V083"/>
<dbReference type="InterPro" id="IPR012349">
    <property type="entry name" value="Split_barrel_FMN-bd"/>
</dbReference>
<dbReference type="HOGENOM" id="CLU_065853_0_1_0"/>
<dbReference type="KEGG" id="tsa:AciPR4_2522"/>
<dbReference type="PANTHER" id="PTHR35802">
    <property type="entry name" value="PROTEASE SYNTHASE AND SPORULATION PROTEIN PAI 2"/>
    <property type="match status" value="1"/>
</dbReference>
<name>E8V083_TERSS</name>
<reference evidence="1 2" key="1">
    <citation type="journal article" date="2012" name="Stand. Genomic Sci.">
        <title>Complete genome sequence of Terriglobus saanensis type strain SP1PR4(T), an Acidobacteria from tundra soil.</title>
        <authorList>
            <person name="Rawat S.R."/>
            <person name="Mannisto M.K."/>
            <person name="Starovoytov V."/>
            <person name="Goodwin L."/>
            <person name="Nolan M."/>
            <person name="Hauser L."/>
            <person name="Land M."/>
            <person name="Davenport K.W."/>
            <person name="Woyke T."/>
            <person name="Haggblom M.M."/>
        </authorList>
    </citation>
    <scope>NUCLEOTIDE SEQUENCE</scope>
    <source>
        <strain evidence="2">ATCC BAA-1853 / DSM 23119 / SP1PR4</strain>
    </source>
</reference>
<keyword evidence="2" id="KW-1185">Reference proteome</keyword>
<dbReference type="Proteomes" id="UP000006844">
    <property type="component" value="Chromosome"/>
</dbReference>
<dbReference type="InterPro" id="IPR007396">
    <property type="entry name" value="TR_PAI2-type"/>
</dbReference>
<protein>
    <submittedName>
        <fullName evidence="1">FMN-binding negative transcriptional regulator</fullName>
    </submittedName>
</protein>
<dbReference type="SUPFAM" id="SSF50475">
    <property type="entry name" value="FMN-binding split barrel"/>
    <property type="match status" value="1"/>
</dbReference>
<dbReference type="STRING" id="401053.AciPR4_2522"/>
<dbReference type="PANTHER" id="PTHR35802:SF1">
    <property type="entry name" value="PROTEASE SYNTHASE AND SPORULATION PROTEIN PAI 2"/>
    <property type="match status" value="1"/>
</dbReference>
<evidence type="ECO:0000313" key="2">
    <source>
        <dbReference type="Proteomes" id="UP000006844"/>
    </source>
</evidence>
<gene>
    <name evidence="1" type="ordered locus">AciPR4_2522</name>
</gene>